<dbReference type="Proteomes" id="UP001552299">
    <property type="component" value="Unassembled WGS sequence"/>
</dbReference>
<name>A0ABD0USQ2_DENTH</name>
<dbReference type="EMBL" id="JANQDX010000011">
    <property type="protein sequence ID" value="KAL0915842.1"/>
    <property type="molecule type" value="Genomic_DNA"/>
</dbReference>
<comment type="caution">
    <text evidence="1">The sequence shown here is derived from an EMBL/GenBank/DDBJ whole genome shotgun (WGS) entry which is preliminary data.</text>
</comment>
<accession>A0ABD0USQ2</accession>
<organism evidence="1 2">
    <name type="scientific">Dendrobium thyrsiflorum</name>
    <name type="common">Pinecone-like raceme dendrobium</name>
    <name type="synonym">Orchid</name>
    <dbReference type="NCBI Taxonomy" id="117978"/>
    <lineage>
        <taxon>Eukaryota</taxon>
        <taxon>Viridiplantae</taxon>
        <taxon>Streptophyta</taxon>
        <taxon>Embryophyta</taxon>
        <taxon>Tracheophyta</taxon>
        <taxon>Spermatophyta</taxon>
        <taxon>Magnoliopsida</taxon>
        <taxon>Liliopsida</taxon>
        <taxon>Asparagales</taxon>
        <taxon>Orchidaceae</taxon>
        <taxon>Epidendroideae</taxon>
        <taxon>Malaxideae</taxon>
        <taxon>Dendrobiinae</taxon>
        <taxon>Dendrobium</taxon>
    </lineage>
</organism>
<evidence type="ECO:0000313" key="2">
    <source>
        <dbReference type="Proteomes" id="UP001552299"/>
    </source>
</evidence>
<protein>
    <submittedName>
        <fullName evidence="1">Uncharacterized protein</fullName>
    </submittedName>
</protein>
<sequence>MTQQFGAVCGNVVPNWGAISNHVNTIIHLRSVATVALNAIYGTYCCTKALVDNTMNIIHPKPEGRLEGNDNIIGDGLGRFETVKTNIFTSKGVVVVPSDLKWAAAIVLLTRCAWILGVVLVTVKVRFVHLFYVAKVYTK</sequence>
<reference evidence="1 2" key="1">
    <citation type="journal article" date="2024" name="Plant Biotechnol. J.">
        <title>Dendrobium thyrsiflorum genome and its molecular insights into genes involved in important horticultural traits.</title>
        <authorList>
            <person name="Chen B."/>
            <person name="Wang J.Y."/>
            <person name="Zheng P.J."/>
            <person name="Li K.L."/>
            <person name="Liang Y.M."/>
            <person name="Chen X.F."/>
            <person name="Zhang C."/>
            <person name="Zhao X."/>
            <person name="He X."/>
            <person name="Zhang G.Q."/>
            <person name="Liu Z.J."/>
            <person name="Xu Q."/>
        </authorList>
    </citation>
    <scope>NUCLEOTIDE SEQUENCE [LARGE SCALE GENOMIC DNA]</scope>
    <source>
        <strain evidence="1">GZMU011</strain>
    </source>
</reference>
<gene>
    <name evidence="1" type="ORF">M5K25_013302</name>
</gene>
<evidence type="ECO:0000313" key="1">
    <source>
        <dbReference type="EMBL" id="KAL0915842.1"/>
    </source>
</evidence>
<dbReference type="AlphaFoldDB" id="A0ABD0USQ2"/>
<keyword evidence="2" id="KW-1185">Reference proteome</keyword>
<proteinExistence type="predicted"/>